<protein>
    <recommendedName>
        <fullName evidence="4 9">Carbonic anhydrase</fullName>
        <ecNumber evidence="4 9">4.2.1.1</ecNumber>
    </recommendedName>
</protein>
<dbReference type="EC" id="4.2.1.1" evidence="4 9"/>
<evidence type="ECO:0000259" key="10">
    <source>
        <dbReference type="PROSITE" id="PS51144"/>
    </source>
</evidence>
<dbReference type="SUPFAM" id="SSF51069">
    <property type="entry name" value="Carbonic anhydrase"/>
    <property type="match status" value="1"/>
</dbReference>
<comment type="cofactor">
    <cofactor evidence="1 9">
        <name>Zn(2+)</name>
        <dbReference type="ChEBI" id="CHEBI:29105"/>
    </cofactor>
</comment>
<feature type="non-terminal residue" evidence="11">
    <location>
        <position position="1"/>
    </location>
</feature>
<keyword evidence="7 9" id="KW-0456">Lyase</keyword>
<dbReference type="PROSITE" id="PS51144">
    <property type="entry name" value="ALPHA_CA_2"/>
    <property type="match status" value="1"/>
</dbReference>
<dbReference type="Proteomes" id="UP000626109">
    <property type="component" value="Unassembled WGS sequence"/>
</dbReference>
<keyword evidence="5 9" id="KW-0479">Metal-binding</keyword>
<dbReference type="GO" id="GO:0004089">
    <property type="term" value="F:carbonate dehydratase activity"/>
    <property type="evidence" value="ECO:0007669"/>
    <property type="project" value="UniProtKB-UniRule"/>
</dbReference>
<dbReference type="AlphaFoldDB" id="A0A813IZJ0"/>
<name>A0A813IZJ0_POLGL</name>
<comment type="caution">
    <text evidence="11">The sequence shown here is derived from an EMBL/GenBank/DDBJ whole genome shotgun (WGS) entry which is preliminary data.</text>
</comment>
<evidence type="ECO:0000256" key="7">
    <source>
        <dbReference type="ARBA" id="ARBA00023239"/>
    </source>
</evidence>
<evidence type="ECO:0000256" key="2">
    <source>
        <dbReference type="ARBA" id="ARBA00002904"/>
    </source>
</evidence>
<evidence type="ECO:0000256" key="9">
    <source>
        <dbReference type="RuleBase" id="RU367011"/>
    </source>
</evidence>
<dbReference type="InterPro" id="IPR001148">
    <property type="entry name" value="CA_dom"/>
</dbReference>
<dbReference type="InterPro" id="IPR018338">
    <property type="entry name" value="Carbonic_anhydrase_a-class_CS"/>
</dbReference>
<reference evidence="11" key="1">
    <citation type="submission" date="2021-02" db="EMBL/GenBank/DDBJ databases">
        <authorList>
            <person name="Dougan E. K."/>
            <person name="Rhodes N."/>
            <person name="Thang M."/>
            <person name="Chan C."/>
        </authorList>
    </citation>
    <scope>NUCLEOTIDE SEQUENCE</scope>
</reference>
<comment type="similarity">
    <text evidence="3 9">Belongs to the alpha-carbonic anhydrase family.</text>
</comment>
<evidence type="ECO:0000313" key="12">
    <source>
        <dbReference type="Proteomes" id="UP000626109"/>
    </source>
</evidence>
<feature type="domain" description="Alpha-carbonic anhydrase" evidence="10">
    <location>
        <begin position="1"/>
        <end position="231"/>
    </location>
</feature>
<dbReference type="InterPro" id="IPR041891">
    <property type="entry name" value="Alpha_CA_prokaryot-like"/>
</dbReference>
<organism evidence="11 12">
    <name type="scientific">Polarella glacialis</name>
    <name type="common">Dinoflagellate</name>
    <dbReference type="NCBI Taxonomy" id="89957"/>
    <lineage>
        <taxon>Eukaryota</taxon>
        <taxon>Sar</taxon>
        <taxon>Alveolata</taxon>
        <taxon>Dinophyceae</taxon>
        <taxon>Suessiales</taxon>
        <taxon>Suessiaceae</taxon>
        <taxon>Polarella</taxon>
    </lineage>
</organism>
<dbReference type="SMART" id="SM01057">
    <property type="entry name" value="Carb_anhydrase"/>
    <property type="match status" value="1"/>
</dbReference>
<evidence type="ECO:0000313" key="11">
    <source>
        <dbReference type="EMBL" id="CAE8659022.1"/>
    </source>
</evidence>
<evidence type="ECO:0000256" key="3">
    <source>
        <dbReference type="ARBA" id="ARBA00010718"/>
    </source>
</evidence>
<proteinExistence type="inferred from homology"/>
<evidence type="ECO:0000256" key="5">
    <source>
        <dbReference type="ARBA" id="ARBA00022723"/>
    </source>
</evidence>
<dbReference type="CDD" id="cd03124">
    <property type="entry name" value="alpha_CA_prokaryotic_like"/>
    <property type="match status" value="1"/>
</dbReference>
<gene>
    <name evidence="11" type="ORF">PGLA2088_LOCUS13653</name>
</gene>
<comment type="function">
    <text evidence="2 9">Reversible hydration of carbon dioxide.</text>
</comment>
<dbReference type="PANTHER" id="PTHR18952:SF265">
    <property type="entry name" value="CARBONIC ANHYDRASE"/>
    <property type="match status" value="1"/>
</dbReference>
<evidence type="ECO:0000256" key="4">
    <source>
        <dbReference type="ARBA" id="ARBA00012925"/>
    </source>
</evidence>
<dbReference type="InterPro" id="IPR023561">
    <property type="entry name" value="Carbonic_anhydrase_a-class"/>
</dbReference>
<dbReference type="EMBL" id="CAJNNW010016400">
    <property type="protein sequence ID" value="CAE8659022.1"/>
    <property type="molecule type" value="Genomic_DNA"/>
</dbReference>
<dbReference type="InterPro" id="IPR036398">
    <property type="entry name" value="CA_dom_sf"/>
</dbReference>
<sequence>WGYLLPQCWHLDHHQCSGLRQSPINIVTAQVSPGMTGTATIELQHGVLESSSVKHTGHGLQVDDAEGGVTYNGAFYHIAQFHFHFLSEHAIDGRLFPGEMHLVHQKAGATGLDDLLVVAVMYEIGDESFFLKQVGLGLVHQVPDSADQPSHAVHGSILLDDDLKAAASGGFYVYPGSLTTPPCTESVTWIVMVKHLTASKAQFSEAQSIFGIQGNNRPVQPLNGRQVGKNMNLSPKAFATTTTFERGATTTSQELLRAGQGAAGVLVSGATLARMAGLVRAVMALSLGLAITTARAV</sequence>
<dbReference type="PROSITE" id="PS00162">
    <property type="entry name" value="ALPHA_CA_1"/>
    <property type="match status" value="1"/>
</dbReference>
<dbReference type="Gene3D" id="3.10.200.10">
    <property type="entry name" value="Alpha carbonic anhydrase"/>
    <property type="match status" value="1"/>
</dbReference>
<keyword evidence="6 9" id="KW-0862">Zinc</keyword>
<comment type="catalytic activity">
    <reaction evidence="8 9">
        <text>hydrogencarbonate + H(+) = CO2 + H2O</text>
        <dbReference type="Rhea" id="RHEA:10748"/>
        <dbReference type="ChEBI" id="CHEBI:15377"/>
        <dbReference type="ChEBI" id="CHEBI:15378"/>
        <dbReference type="ChEBI" id="CHEBI:16526"/>
        <dbReference type="ChEBI" id="CHEBI:17544"/>
        <dbReference type="EC" id="4.2.1.1"/>
    </reaction>
</comment>
<evidence type="ECO:0000256" key="1">
    <source>
        <dbReference type="ARBA" id="ARBA00001947"/>
    </source>
</evidence>
<dbReference type="Pfam" id="PF00194">
    <property type="entry name" value="Carb_anhydrase"/>
    <property type="match status" value="1"/>
</dbReference>
<evidence type="ECO:0000256" key="6">
    <source>
        <dbReference type="ARBA" id="ARBA00022833"/>
    </source>
</evidence>
<evidence type="ECO:0000256" key="8">
    <source>
        <dbReference type="ARBA" id="ARBA00048348"/>
    </source>
</evidence>
<accession>A0A813IZJ0</accession>
<dbReference type="GO" id="GO:0008270">
    <property type="term" value="F:zinc ion binding"/>
    <property type="evidence" value="ECO:0007669"/>
    <property type="project" value="UniProtKB-UniRule"/>
</dbReference>
<dbReference type="PANTHER" id="PTHR18952">
    <property type="entry name" value="CARBONIC ANHYDRASE"/>
    <property type="match status" value="1"/>
</dbReference>